<dbReference type="Pfam" id="PF04548">
    <property type="entry name" value="AIG1"/>
    <property type="match status" value="1"/>
</dbReference>
<protein>
    <recommendedName>
        <fullName evidence="4">AIG1-type G domain-containing protein</fullName>
    </recommendedName>
</protein>
<evidence type="ECO:0000256" key="3">
    <source>
        <dbReference type="SAM" id="Phobius"/>
    </source>
</evidence>
<feature type="transmembrane region" description="Helical" evidence="3">
    <location>
        <begin position="246"/>
        <end position="266"/>
    </location>
</feature>
<evidence type="ECO:0000313" key="5">
    <source>
        <dbReference type="EMBL" id="GFN97709.1"/>
    </source>
</evidence>
<feature type="domain" description="AIG1-type G" evidence="4">
    <location>
        <begin position="6"/>
        <end position="85"/>
    </location>
</feature>
<gene>
    <name evidence="5" type="ORF">PoB_002421500</name>
</gene>
<dbReference type="InterPro" id="IPR027417">
    <property type="entry name" value="P-loop_NTPase"/>
</dbReference>
<dbReference type="AlphaFoldDB" id="A0AAV3ZRD5"/>
<evidence type="ECO:0000256" key="1">
    <source>
        <dbReference type="ARBA" id="ARBA00008535"/>
    </source>
</evidence>
<evidence type="ECO:0000313" key="6">
    <source>
        <dbReference type="Proteomes" id="UP000735302"/>
    </source>
</evidence>
<keyword evidence="3" id="KW-0472">Membrane</keyword>
<evidence type="ECO:0000256" key="2">
    <source>
        <dbReference type="ARBA" id="ARBA00022741"/>
    </source>
</evidence>
<dbReference type="Gene3D" id="3.40.50.300">
    <property type="entry name" value="P-loop containing nucleotide triphosphate hydrolases"/>
    <property type="match status" value="1"/>
</dbReference>
<keyword evidence="2" id="KW-0547">Nucleotide-binding</keyword>
<keyword evidence="6" id="KW-1185">Reference proteome</keyword>
<dbReference type="Proteomes" id="UP000735302">
    <property type="component" value="Unassembled WGS sequence"/>
</dbReference>
<keyword evidence="3" id="KW-0812">Transmembrane</keyword>
<feature type="transmembrane region" description="Helical" evidence="3">
    <location>
        <begin position="203"/>
        <end position="226"/>
    </location>
</feature>
<keyword evidence="3" id="KW-1133">Transmembrane helix</keyword>
<comment type="similarity">
    <text evidence="1">Belongs to the TRAFAC class TrmE-Era-EngA-EngB-Septin-like GTPase superfamily. AIG1/Toc34/Toc159-like paraseptin GTPase family. IAN subfamily.</text>
</comment>
<dbReference type="EMBL" id="BLXT01002806">
    <property type="protein sequence ID" value="GFN97709.1"/>
    <property type="molecule type" value="Genomic_DNA"/>
</dbReference>
<name>A0AAV3ZRD5_9GAST</name>
<proteinExistence type="inferred from homology"/>
<dbReference type="InterPro" id="IPR006703">
    <property type="entry name" value="G_AIG1"/>
</dbReference>
<evidence type="ECO:0000259" key="4">
    <source>
        <dbReference type="Pfam" id="PF04548"/>
    </source>
</evidence>
<organism evidence="5 6">
    <name type="scientific">Plakobranchus ocellatus</name>
    <dbReference type="NCBI Taxonomy" id="259542"/>
    <lineage>
        <taxon>Eukaryota</taxon>
        <taxon>Metazoa</taxon>
        <taxon>Spiralia</taxon>
        <taxon>Lophotrochozoa</taxon>
        <taxon>Mollusca</taxon>
        <taxon>Gastropoda</taxon>
        <taxon>Heterobranchia</taxon>
        <taxon>Euthyneura</taxon>
        <taxon>Panpulmonata</taxon>
        <taxon>Sacoglossa</taxon>
        <taxon>Placobranchoidea</taxon>
        <taxon>Plakobranchidae</taxon>
        <taxon>Plakobranchus</taxon>
    </lineage>
</organism>
<sequence>MTCGDTYEREVTATFQDWCGRQTEPFKNLMDDCAGRILLFDNFTEDEAKITTRRDGLLECVDSLPSNGERYTNVLFTAAAKEREKAIAASGTAVDRDELLLDTSLLLGEFEKCEKLEENTEDASRDEQLNAWRKLLRRCKALNGEDQGQKKKSKLEIQIPVLQETLINFLVAKGNKSQDMDECYTAMTKAFEDLRTAYKKAKALSIAIIAGKVALSAAVSLGLAAAKVCMILYPPSIRVFRWIGKNIIPTLGITFGAMCIYFKWLYDHKKNMLCP</sequence>
<comment type="caution">
    <text evidence="5">The sequence shown here is derived from an EMBL/GenBank/DDBJ whole genome shotgun (WGS) entry which is preliminary data.</text>
</comment>
<reference evidence="5 6" key="1">
    <citation type="journal article" date="2021" name="Elife">
        <title>Chloroplast acquisition without the gene transfer in kleptoplastic sea slugs, Plakobranchus ocellatus.</title>
        <authorList>
            <person name="Maeda T."/>
            <person name="Takahashi S."/>
            <person name="Yoshida T."/>
            <person name="Shimamura S."/>
            <person name="Takaki Y."/>
            <person name="Nagai Y."/>
            <person name="Toyoda A."/>
            <person name="Suzuki Y."/>
            <person name="Arimoto A."/>
            <person name="Ishii H."/>
            <person name="Satoh N."/>
            <person name="Nishiyama T."/>
            <person name="Hasebe M."/>
            <person name="Maruyama T."/>
            <person name="Minagawa J."/>
            <person name="Obokata J."/>
            <person name="Shigenobu S."/>
        </authorList>
    </citation>
    <scope>NUCLEOTIDE SEQUENCE [LARGE SCALE GENOMIC DNA]</scope>
</reference>
<accession>A0AAV3ZRD5</accession>
<dbReference type="GO" id="GO:0005525">
    <property type="term" value="F:GTP binding"/>
    <property type="evidence" value="ECO:0007669"/>
    <property type="project" value="InterPro"/>
</dbReference>